<sequence>MDPSLNFFVLLMSCFLIPIRSEEENVSIVTEGDALAATQIEVSKRMQADEIEEELLPMMFARGRPASEQFGGGSYTTKEQKALLEAHNNHRKKPSASDMNELQLCLVITMSILPVRLVSISRFLLV</sequence>
<reference evidence="2" key="1">
    <citation type="submission" date="2021-10" db="EMBL/GenBank/DDBJ databases">
        <title>Tropical sea cucumber genome reveals ecological adaptation and Cuvierian tubules defense mechanism.</title>
        <authorList>
            <person name="Chen T."/>
        </authorList>
    </citation>
    <scope>NUCLEOTIDE SEQUENCE</scope>
    <source>
        <strain evidence="2">Nanhai2018</strain>
        <tissue evidence="2">Muscle</tissue>
    </source>
</reference>
<comment type="caution">
    <text evidence="2">The sequence shown here is derived from an EMBL/GenBank/DDBJ whole genome shotgun (WGS) entry which is preliminary data.</text>
</comment>
<protein>
    <submittedName>
        <fullName evidence="2">Uncharacterized protein</fullName>
    </submittedName>
</protein>
<feature type="chain" id="PRO_5040367990" evidence="1">
    <location>
        <begin position="22"/>
        <end position="126"/>
    </location>
</feature>
<feature type="signal peptide" evidence="1">
    <location>
        <begin position="1"/>
        <end position="21"/>
    </location>
</feature>
<keyword evidence="1" id="KW-0732">Signal</keyword>
<evidence type="ECO:0000256" key="1">
    <source>
        <dbReference type="SAM" id="SignalP"/>
    </source>
</evidence>
<dbReference type="AlphaFoldDB" id="A0A9Q1HEH6"/>
<dbReference type="EMBL" id="JAIZAY010000005">
    <property type="protein sequence ID" value="KAJ8042181.1"/>
    <property type="molecule type" value="Genomic_DNA"/>
</dbReference>
<organism evidence="2 3">
    <name type="scientific">Holothuria leucospilota</name>
    <name type="common">Black long sea cucumber</name>
    <name type="synonym">Mertensiothuria leucospilota</name>
    <dbReference type="NCBI Taxonomy" id="206669"/>
    <lineage>
        <taxon>Eukaryota</taxon>
        <taxon>Metazoa</taxon>
        <taxon>Echinodermata</taxon>
        <taxon>Eleutherozoa</taxon>
        <taxon>Echinozoa</taxon>
        <taxon>Holothuroidea</taxon>
        <taxon>Aspidochirotacea</taxon>
        <taxon>Aspidochirotida</taxon>
        <taxon>Holothuriidae</taxon>
        <taxon>Holothuria</taxon>
    </lineage>
</organism>
<proteinExistence type="predicted"/>
<accession>A0A9Q1HEH6</accession>
<dbReference type="Proteomes" id="UP001152320">
    <property type="component" value="Chromosome 5"/>
</dbReference>
<keyword evidence="3" id="KW-1185">Reference proteome</keyword>
<gene>
    <name evidence="2" type="ORF">HOLleu_13178</name>
</gene>
<evidence type="ECO:0000313" key="2">
    <source>
        <dbReference type="EMBL" id="KAJ8042181.1"/>
    </source>
</evidence>
<evidence type="ECO:0000313" key="3">
    <source>
        <dbReference type="Proteomes" id="UP001152320"/>
    </source>
</evidence>
<name>A0A9Q1HEH6_HOLLE</name>